<feature type="compositionally biased region" description="Basic and acidic residues" evidence="5">
    <location>
        <begin position="246"/>
        <end position="259"/>
    </location>
</feature>
<dbReference type="Pfam" id="PF00125">
    <property type="entry name" value="Histone"/>
    <property type="match status" value="1"/>
</dbReference>
<name>A0A446BIV8_9PEZI</name>
<dbReference type="InterPro" id="IPR009072">
    <property type="entry name" value="Histone-fold"/>
</dbReference>
<dbReference type="GO" id="GO:0030527">
    <property type="term" value="F:structural constituent of chromatin"/>
    <property type="evidence" value="ECO:0007669"/>
    <property type="project" value="InterPro"/>
</dbReference>
<dbReference type="AlphaFoldDB" id="A0A446BIV8"/>
<dbReference type="GO" id="GO:0046982">
    <property type="term" value="F:protein heterodimerization activity"/>
    <property type="evidence" value="ECO:0007669"/>
    <property type="project" value="InterPro"/>
</dbReference>
<reference evidence="8 9" key="1">
    <citation type="submission" date="2018-04" db="EMBL/GenBank/DDBJ databases">
        <authorList>
            <person name="Huttner S."/>
            <person name="Dainat J."/>
        </authorList>
    </citation>
    <scope>NUCLEOTIDE SEQUENCE [LARGE SCALE GENOMIC DNA]</scope>
</reference>
<dbReference type="Gene3D" id="1.10.20.10">
    <property type="entry name" value="Histone, subunit A"/>
    <property type="match status" value="1"/>
</dbReference>
<comment type="subcellular location">
    <subcellularLocation>
        <location evidence="1">Chromosome</location>
    </subcellularLocation>
</comment>
<dbReference type="PROSITE" id="PS00959">
    <property type="entry name" value="HISTONE_H3_2"/>
    <property type="match status" value="1"/>
</dbReference>
<evidence type="ECO:0000256" key="3">
    <source>
        <dbReference type="ARBA" id="ARBA00022454"/>
    </source>
</evidence>
<accession>A0A446BIV8</accession>
<dbReference type="SUPFAM" id="SSF47113">
    <property type="entry name" value="Histone-fold"/>
    <property type="match status" value="1"/>
</dbReference>
<protein>
    <submittedName>
        <fullName evidence="8">94d01dbe-7812-426c-b7ef-62d6d5cc3996</fullName>
    </submittedName>
</protein>
<dbReference type="GO" id="GO:0003677">
    <property type="term" value="F:DNA binding"/>
    <property type="evidence" value="ECO:0007669"/>
    <property type="project" value="InterPro"/>
</dbReference>
<dbReference type="PANTHER" id="PTHR45810">
    <property type="entry name" value="HISTONE H3.2"/>
    <property type="match status" value="1"/>
</dbReference>
<dbReference type="Proteomes" id="UP000289323">
    <property type="component" value="Unassembled WGS sequence"/>
</dbReference>
<dbReference type="InterPro" id="IPR000164">
    <property type="entry name" value="Histone_H3/CENP-A"/>
</dbReference>
<evidence type="ECO:0000313" key="9">
    <source>
        <dbReference type="Proteomes" id="UP000289323"/>
    </source>
</evidence>
<organism evidence="8 9">
    <name type="scientific">Thermothielavioides terrestris</name>
    <dbReference type="NCBI Taxonomy" id="2587410"/>
    <lineage>
        <taxon>Eukaryota</taxon>
        <taxon>Fungi</taxon>
        <taxon>Dikarya</taxon>
        <taxon>Ascomycota</taxon>
        <taxon>Pezizomycotina</taxon>
        <taxon>Sordariomycetes</taxon>
        <taxon>Sordariomycetidae</taxon>
        <taxon>Sordariales</taxon>
        <taxon>Chaetomiaceae</taxon>
        <taxon>Thermothielavioides</taxon>
    </lineage>
</organism>
<keyword evidence="4" id="KW-0238">DNA-binding</keyword>
<evidence type="ECO:0000256" key="6">
    <source>
        <dbReference type="SAM" id="Phobius"/>
    </source>
</evidence>
<dbReference type="SMART" id="SM00428">
    <property type="entry name" value="H3"/>
    <property type="match status" value="1"/>
</dbReference>
<feature type="domain" description="Core Histone H2A/H2B/H3" evidence="7">
    <location>
        <begin position="503"/>
        <end position="593"/>
    </location>
</feature>
<evidence type="ECO:0000256" key="2">
    <source>
        <dbReference type="ARBA" id="ARBA00010343"/>
    </source>
</evidence>
<dbReference type="CDD" id="cd22911">
    <property type="entry name" value="HFD_H3"/>
    <property type="match status" value="1"/>
</dbReference>
<evidence type="ECO:0000256" key="4">
    <source>
        <dbReference type="ARBA" id="ARBA00023269"/>
    </source>
</evidence>
<sequence>MGSIHSGTVTSTEPQAEDDSVLRGLLEKYVAEEKNRKFSPAKVSAFVREQRKQLALPPKKRDWARARQLYLAMFDIDEAKLETIEGARFSGGWTGSGSLYALTAQPMSLASSLPTMYMASVPQDELNRRLVYYARIVLVAQVLIVIATPLVTMALQQFWSAPADRFSKWDRTLQLNLESTRLVKPSGKPGAAAETQAEQAEEAGVWTSDQLDLADLRAQWKGPIGVHLALHQECLETELRVCQQRMAEHRQRTAKKDQQQGRPRKPAATAARKGRWLALEVRISELEADLAHLRADRWMDMSAHGRARLLDAIQGQKPWTLSLRTAWARLRQPPELIAQVAQRIGSQFAMFVAGSNMQLIVSNVIRFANAQRTEQGLPPAVSRNELYAINVCIALLSVAMAFASGAAISFKIRQRADLRKKIDRAGFRWEQVPRALWAILKAMFAVPRAIVDRARVERAAARASTLAGELALRIATLKGAVEEWQGEADGDPVPQPRKRRYRPGTLALREIRRYQANTDLLMSKLPFARLVREIALQYQPAREELRWQSQAILALQEAAEAFLVHLFEDTNLCAIHAKRVTIMQKDIQLARRIRGVWGGAGWV</sequence>
<evidence type="ECO:0000256" key="1">
    <source>
        <dbReference type="ARBA" id="ARBA00004286"/>
    </source>
</evidence>
<feature type="transmembrane region" description="Helical" evidence="6">
    <location>
        <begin position="387"/>
        <end position="410"/>
    </location>
</feature>
<keyword evidence="6" id="KW-0472">Membrane</keyword>
<keyword evidence="6" id="KW-1133">Transmembrane helix</keyword>
<comment type="similarity">
    <text evidence="2">Belongs to the histone H3 family.</text>
</comment>
<evidence type="ECO:0000256" key="5">
    <source>
        <dbReference type="SAM" id="MobiDB-lite"/>
    </source>
</evidence>
<keyword evidence="6" id="KW-0812">Transmembrane</keyword>
<dbReference type="InterPro" id="IPR007125">
    <property type="entry name" value="H2A/H2B/H3"/>
</dbReference>
<evidence type="ECO:0000313" key="8">
    <source>
        <dbReference type="EMBL" id="SPQ22410.1"/>
    </source>
</evidence>
<keyword evidence="4" id="KW-0544">Nucleosome core</keyword>
<proteinExistence type="inferred from homology"/>
<gene>
    <name evidence="8" type="ORF">TT172_LOCUS4829</name>
</gene>
<feature type="region of interest" description="Disordered" evidence="5">
    <location>
        <begin position="246"/>
        <end position="271"/>
    </location>
</feature>
<dbReference type="EMBL" id="OUUZ01000009">
    <property type="protein sequence ID" value="SPQ22410.1"/>
    <property type="molecule type" value="Genomic_DNA"/>
</dbReference>
<keyword evidence="3" id="KW-0158">Chromosome</keyword>
<dbReference type="GO" id="GO:0000786">
    <property type="term" value="C:nucleosome"/>
    <property type="evidence" value="ECO:0007669"/>
    <property type="project" value="UniProtKB-KW"/>
</dbReference>
<evidence type="ECO:0000259" key="7">
    <source>
        <dbReference type="Pfam" id="PF00125"/>
    </source>
</evidence>
<dbReference type="FunFam" id="1.10.20.10:FF:000088">
    <property type="entry name" value="Histone H3-like centromeric protein CSE4"/>
    <property type="match status" value="1"/>
</dbReference>
<dbReference type="PANTHER" id="PTHR45810:SF1">
    <property type="entry name" value="HISTONE H3-LIKE CENTROMERIC PROTEIN A"/>
    <property type="match status" value="1"/>
</dbReference>
<feature type="transmembrane region" description="Helical" evidence="6">
    <location>
        <begin position="132"/>
        <end position="155"/>
    </location>
</feature>